<proteinExistence type="predicted"/>
<comment type="caution">
    <text evidence="3">The sequence shown here is derived from an EMBL/GenBank/DDBJ whole genome shotgun (WGS) entry which is preliminary data.</text>
</comment>
<dbReference type="InterPro" id="IPR009836">
    <property type="entry name" value="GRDP-like"/>
</dbReference>
<name>A0A7Z9E1C0_9CYAN</name>
<keyword evidence="2" id="KW-1133">Transmembrane helix</keyword>
<dbReference type="RefSeq" id="WP_083621424.1">
    <property type="nucleotide sequence ID" value="NZ_LR734869.1"/>
</dbReference>
<dbReference type="PANTHER" id="PTHR34365">
    <property type="entry name" value="ENOLASE (DUF1399)"/>
    <property type="match status" value="1"/>
</dbReference>
<keyword evidence="2" id="KW-0472">Membrane</keyword>
<dbReference type="EMBL" id="CZCU02000136">
    <property type="protein sequence ID" value="VXD17832.1"/>
    <property type="molecule type" value="Genomic_DNA"/>
</dbReference>
<sequence>MNCVQKNITQTEVDFWGKLREIDLNPIRDWVIYKYQWNREKTLGAIAFYQMFLFLLYLYPNKIIVPPLPEIDLIWHEHILNTPKYIQDSQMLFGRYIHHVPTYSLTPETQKQTETAWSETLDLWRQHFGAEILANANSENQSDKESQKTPKVDCIHPDDSHII</sequence>
<evidence type="ECO:0000313" key="3">
    <source>
        <dbReference type="EMBL" id="VXD17832.1"/>
    </source>
</evidence>
<evidence type="ECO:0000313" key="4">
    <source>
        <dbReference type="Proteomes" id="UP000184550"/>
    </source>
</evidence>
<keyword evidence="2" id="KW-0812">Transmembrane</keyword>
<organism evidence="3 4">
    <name type="scientific">Planktothrix serta PCC 8927</name>
    <dbReference type="NCBI Taxonomy" id="671068"/>
    <lineage>
        <taxon>Bacteria</taxon>
        <taxon>Bacillati</taxon>
        <taxon>Cyanobacteriota</taxon>
        <taxon>Cyanophyceae</taxon>
        <taxon>Oscillatoriophycideae</taxon>
        <taxon>Oscillatoriales</taxon>
        <taxon>Microcoleaceae</taxon>
        <taxon>Planktothrix</taxon>
    </lineage>
</organism>
<dbReference type="PANTHER" id="PTHR34365:SF7">
    <property type="entry name" value="GLYCINE-RICH DOMAIN-CONTAINING PROTEIN 1"/>
    <property type="match status" value="1"/>
</dbReference>
<reference evidence="3" key="1">
    <citation type="submission" date="2019-10" db="EMBL/GenBank/DDBJ databases">
        <authorList>
            <consortium name="Genoscope - CEA"/>
            <person name="William W."/>
        </authorList>
    </citation>
    <scope>NUCLEOTIDE SEQUENCE [LARGE SCALE GENOMIC DNA]</scope>
    <source>
        <strain evidence="3">BBR_PRJEB10992</strain>
    </source>
</reference>
<feature type="transmembrane region" description="Helical" evidence="2">
    <location>
        <begin position="42"/>
        <end position="59"/>
    </location>
</feature>
<dbReference type="Proteomes" id="UP000184550">
    <property type="component" value="Unassembled WGS sequence"/>
</dbReference>
<evidence type="ECO:0000256" key="1">
    <source>
        <dbReference type="SAM" id="MobiDB-lite"/>
    </source>
</evidence>
<evidence type="ECO:0000256" key="2">
    <source>
        <dbReference type="SAM" id="Phobius"/>
    </source>
</evidence>
<protein>
    <submittedName>
        <fullName evidence="3">Uncharacterized protein</fullName>
    </submittedName>
</protein>
<feature type="region of interest" description="Disordered" evidence="1">
    <location>
        <begin position="135"/>
        <end position="163"/>
    </location>
</feature>
<gene>
    <name evidence="3" type="ORF">PL8927_600132</name>
</gene>
<feature type="compositionally biased region" description="Basic and acidic residues" evidence="1">
    <location>
        <begin position="141"/>
        <end position="163"/>
    </location>
</feature>
<accession>A0A7Z9E1C0</accession>
<dbReference type="OrthoDB" id="278697at2"/>
<keyword evidence="4" id="KW-1185">Reference proteome</keyword>
<dbReference type="AlphaFoldDB" id="A0A7Z9E1C0"/>